<feature type="topological domain" description="Cytoplasmic" evidence="14">
    <location>
        <begin position="1"/>
        <end position="16"/>
    </location>
</feature>
<comment type="function">
    <text evidence="14">Required for disulfide bond formation in some periplasmic proteins. Acts by oxidizing the DsbA protein.</text>
</comment>
<keyword evidence="13 14" id="KW-0676">Redox-active center</keyword>
<dbReference type="InterPro" id="IPR050183">
    <property type="entry name" value="DsbB"/>
</dbReference>
<evidence type="ECO:0000256" key="11">
    <source>
        <dbReference type="ARBA" id="ARBA00023157"/>
    </source>
</evidence>
<evidence type="ECO:0000256" key="14">
    <source>
        <dbReference type="HAMAP-Rule" id="MF_00286"/>
    </source>
</evidence>
<evidence type="ECO:0000256" key="10">
    <source>
        <dbReference type="ARBA" id="ARBA00023136"/>
    </source>
</evidence>
<dbReference type="GO" id="GO:0015035">
    <property type="term" value="F:protein-disulfide reductase activity"/>
    <property type="evidence" value="ECO:0007669"/>
    <property type="project" value="UniProtKB-UniRule"/>
</dbReference>
<dbReference type="GO" id="GO:0005886">
    <property type="term" value="C:plasma membrane"/>
    <property type="evidence" value="ECO:0007669"/>
    <property type="project" value="UniProtKB-SubCell"/>
</dbReference>
<keyword evidence="6 14" id="KW-0812">Transmembrane</keyword>
<evidence type="ECO:0000313" key="16">
    <source>
        <dbReference type="EMBL" id="CCE21840.1"/>
    </source>
</evidence>
<proteinExistence type="inferred from homology"/>
<gene>
    <name evidence="14 16" type="primary">dsbB</name>
    <name evidence="16" type="ordered locus">MEALZ_0139</name>
</gene>
<keyword evidence="10 14" id="KW-0472">Membrane</keyword>
<dbReference type="Pfam" id="PF02600">
    <property type="entry name" value="DsbB"/>
    <property type="match status" value="1"/>
</dbReference>
<keyword evidence="3 14" id="KW-0813">Transport</keyword>
<organism evidence="16 17">
    <name type="scientific">Methylotuvimicrobium alcaliphilum (strain DSM 19304 / NCIMB 14124 / VKM B-2133 / 20Z)</name>
    <name type="common">Methylomicrobium alcaliphilum</name>
    <dbReference type="NCBI Taxonomy" id="1091494"/>
    <lineage>
        <taxon>Bacteria</taxon>
        <taxon>Pseudomonadati</taxon>
        <taxon>Pseudomonadota</taxon>
        <taxon>Gammaproteobacteria</taxon>
        <taxon>Methylococcales</taxon>
        <taxon>Methylococcaceae</taxon>
        <taxon>Methylotuvimicrobium</taxon>
    </lineage>
</organism>
<evidence type="ECO:0000256" key="8">
    <source>
        <dbReference type="ARBA" id="ARBA00022989"/>
    </source>
</evidence>
<dbReference type="PATRIC" id="fig|271065.3.peg.144"/>
<dbReference type="GO" id="GO:0006457">
    <property type="term" value="P:protein folding"/>
    <property type="evidence" value="ECO:0007669"/>
    <property type="project" value="InterPro"/>
</dbReference>
<dbReference type="SUPFAM" id="SSF158442">
    <property type="entry name" value="DsbB-like"/>
    <property type="match status" value="1"/>
</dbReference>
<evidence type="ECO:0000256" key="4">
    <source>
        <dbReference type="ARBA" id="ARBA00022475"/>
    </source>
</evidence>
<feature type="transmembrane region" description="Helical" evidence="15">
    <location>
        <begin position="47"/>
        <end position="64"/>
    </location>
</feature>
<evidence type="ECO:0000313" key="17">
    <source>
        <dbReference type="Proteomes" id="UP000008315"/>
    </source>
</evidence>
<dbReference type="HOGENOM" id="CLU_098660_1_0_6"/>
<keyword evidence="5 14" id="KW-0997">Cell inner membrane</keyword>
<keyword evidence="9 14" id="KW-0560">Oxidoreductase</keyword>
<evidence type="ECO:0000256" key="9">
    <source>
        <dbReference type="ARBA" id="ARBA00023002"/>
    </source>
</evidence>
<dbReference type="InterPro" id="IPR023380">
    <property type="entry name" value="DsbB-like_sf"/>
</dbReference>
<dbReference type="GO" id="GO:0009055">
    <property type="term" value="F:electron transfer activity"/>
    <property type="evidence" value="ECO:0007669"/>
    <property type="project" value="UniProtKB-UniRule"/>
</dbReference>
<evidence type="ECO:0000256" key="15">
    <source>
        <dbReference type="SAM" id="Phobius"/>
    </source>
</evidence>
<dbReference type="PANTHER" id="PTHR36570">
    <property type="entry name" value="DISULFIDE BOND FORMATION PROTEIN B"/>
    <property type="match status" value="1"/>
</dbReference>
<reference evidence="17" key="1">
    <citation type="journal article" date="2012" name="J. Bacteriol.">
        <title>Genome sequence of the haloalkaliphilic methanotrophic bacterium Methylomicrobium alcaliphilum 20Z.</title>
        <authorList>
            <person name="Vuilleumier S."/>
            <person name="Khmelenina V.N."/>
            <person name="Bringel F."/>
            <person name="Reshetnikov A.S."/>
            <person name="Lajus A."/>
            <person name="Mangenot S."/>
            <person name="Rouy Z."/>
            <person name="Op den Camp H.J."/>
            <person name="Jetten M.S."/>
            <person name="Dispirito A.A."/>
            <person name="Dunfield P."/>
            <person name="Klotz M.G."/>
            <person name="Semrau J.D."/>
            <person name="Stein L.Y."/>
            <person name="Barbe V."/>
            <person name="Medigue C."/>
            <person name="Trotsenko Y.A."/>
            <person name="Kalyuzhnaya M.G."/>
        </authorList>
    </citation>
    <scope>NUCLEOTIDE SEQUENCE [LARGE SCALE GENOMIC DNA]</scope>
    <source>
        <strain evidence="17">DSM 19304 / NCIMB 14124 / VKM B-2133 / 20Z</strain>
    </source>
</reference>
<evidence type="ECO:0000256" key="1">
    <source>
        <dbReference type="ARBA" id="ARBA00004429"/>
    </source>
</evidence>
<dbReference type="RefSeq" id="WP_014146658.1">
    <property type="nucleotide sequence ID" value="NC_016112.1"/>
</dbReference>
<feature type="topological domain" description="Periplasmic" evidence="14">
    <location>
        <begin position="34"/>
        <end position="51"/>
    </location>
</feature>
<keyword evidence="11 14" id="KW-1015">Disulfide bond</keyword>
<evidence type="ECO:0000256" key="12">
    <source>
        <dbReference type="ARBA" id="ARBA00023186"/>
    </source>
</evidence>
<comment type="caution">
    <text evidence="14">Lacks conserved residue(s) required for the propagation of feature annotation.</text>
</comment>
<dbReference type="KEGG" id="mah:MEALZ_0139"/>
<evidence type="ECO:0000256" key="3">
    <source>
        <dbReference type="ARBA" id="ARBA00022448"/>
    </source>
</evidence>
<keyword evidence="12 14" id="KW-0143">Chaperone</keyword>
<evidence type="ECO:0000256" key="6">
    <source>
        <dbReference type="ARBA" id="ARBA00022692"/>
    </source>
</evidence>
<feature type="transmembrane region" description="Helical" evidence="15">
    <location>
        <begin position="76"/>
        <end position="96"/>
    </location>
</feature>
<feature type="disulfide bond" description="Redox-active" evidence="14">
    <location>
        <begin position="43"/>
        <end position="46"/>
    </location>
</feature>
<feature type="transmembrane region" description="Helical" evidence="15">
    <location>
        <begin position="15"/>
        <end position="35"/>
    </location>
</feature>
<dbReference type="EMBL" id="FO082060">
    <property type="protein sequence ID" value="CCE21840.1"/>
    <property type="molecule type" value="Genomic_DNA"/>
</dbReference>
<dbReference type="HAMAP" id="MF_00286">
    <property type="entry name" value="DsbB"/>
    <property type="match status" value="1"/>
</dbReference>
<dbReference type="PANTHER" id="PTHR36570:SF3">
    <property type="entry name" value="DISULFIDE BOND FORMATION PROTEIN B"/>
    <property type="match status" value="1"/>
</dbReference>
<evidence type="ECO:0000256" key="7">
    <source>
        <dbReference type="ARBA" id="ARBA00022982"/>
    </source>
</evidence>
<keyword evidence="4 14" id="KW-1003">Cell membrane</keyword>
<protein>
    <recommendedName>
        <fullName evidence="14">Disulfide bond formation protein B</fullName>
    </recommendedName>
    <alternativeName>
        <fullName evidence="14">Disulfide oxidoreductase</fullName>
    </alternativeName>
</protein>
<comment type="subcellular location">
    <subcellularLocation>
        <location evidence="1 14">Cell inner membrane</location>
        <topology evidence="1 14">Multi-pass membrane protein</topology>
    </subcellularLocation>
</comment>
<evidence type="ECO:0000256" key="5">
    <source>
        <dbReference type="ARBA" id="ARBA00022519"/>
    </source>
</evidence>
<dbReference type="Proteomes" id="UP000008315">
    <property type="component" value="Chromosome"/>
</dbReference>
<comment type="similarity">
    <text evidence="2 14">Belongs to the DsbB family.</text>
</comment>
<evidence type="ECO:0000256" key="13">
    <source>
        <dbReference type="ARBA" id="ARBA00023284"/>
    </source>
</evidence>
<feature type="topological domain" description="Cytoplasmic" evidence="14">
    <location>
        <begin position="69"/>
        <end position="74"/>
    </location>
</feature>
<feature type="topological domain" description="Cytoplasmic" evidence="14">
    <location>
        <begin position="169"/>
        <end position="178"/>
    </location>
</feature>
<dbReference type="AlphaFoldDB" id="G4SUL4"/>
<sequence length="178" mass="19551">MIHDLFLQAASRPRIWFFLGAAGCAFLLAMGVYFQFVDGLEPCPLCISQRIAIAATGVVFLIAATHNPTGVGRKAYAVIGAIVALAGASISMRHVWIQNLPPDQVPECGPGLEYVFENFPLTDTIKLMLSGTGECAEIDWSLFGISMPGWTLVAFLMLAAWSLVQFWEWRIISVSRER</sequence>
<dbReference type="InterPro" id="IPR003752">
    <property type="entry name" value="DiS_bond_form_DsbB/BdbC"/>
</dbReference>
<keyword evidence="7 14" id="KW-0249">Electron transport</keyword>
<feature type="transmembrane region" description="Helical" evidence="15">
    <location>
        <begin position="149"/>
        <end position="169"/>
    </location>
</feature>
<evidence type="ECO:0000256" key="2">
    <source>
        <dbReference type="ARBA" id="ARBA00008823"/>
    </source>
</evidence>
<dbReference type="STRING" id="1091494.MEALZ_0139"/>
<name>G4SUL4_META2</name>
<keyword evidence="8 14" id="KW-1133">Transmembrane helix</keyword>
<keyword evidence="17" id="KW-1185">Reference proteome</keyword>
<dbReference type="InterPro" id="IPR022920">
    <property type="entry name" value="Disulphide_bond_form_DsbB"/>
</dbReference>
<accession>G4SUL4</accession>
<dbReference type="Gene3D" id="1.20.1550.10">
    <property type="entry name" value="DsbB-like"/>
    <property type="match status" value="1"/>
</dbReference>